<feature type="transmembrane region" description="Helical" evidence="1">
    <location>
        <begin position="7"/>
        <end position="27"/>
    </location>
</feature>
<comment type="caution">
    <text evidence="2">The sequence shown here is derived from an EMBL/GenBank/DDBJ whole genome shotgun (WGS) entry which is preliminary data.</text>
</comment>
<dbReference type="AlphaFoldDB" id="A0A8J6N7L5"/>
<keyword evidence="1" id="KW-0812">Transmembrane</keyword>
<organism evidence="2 3">
    <name type="scientific">Candidatus Desulfaltia bathyphila</name>
    <dbReference type="NCBI Taxonomy" id="2841697"/>
    <lineage>
        <taxon>Bacteria</taxon>
        <taxon>Pseudomonadati</taxon>
        <taxon>Thermodesulfobacteriota</taxon>
        <taxon>Desulfobacteria</taxon>
        <taxon>Desulfobacterales</taxon>
        <taxon>Desulfobacterales incertae sedis</taxon>
        <taxon>Candidatus Desulfaltia</taxon>
    </lineage>
</organism>
<proteinExistence type="predicted"/>
<sequence length="82" mass="9435">MAKNKKVFQLVWGIALVLAGIGVFYRIPQVMPKIEQIKQFSSIMFFIRFCFYFLGVLLIGGGVKKLYDNYQSQRDPNKPKSA</sequence>
<evidence type="ECO:0000256" key="1">
    <source>
        <dbReference type="SAM" id="Phobius"/>
    </source>
</evidence>
<name>A0A8J6N7L5_9BACT</name>
<keyword evidence="1" id="KW-1133">Transmembrane helix</keyword>
<accession>A0A8J6N7L5</accession>
<evidence type="ECO:0000313" key="3">
    <source>
        <dbReference type="Proteomes" id="UP000603545"/>
    </source>
</evidence>
<dbReference type="EMBL" id="JACNLL010000062">
    <property type="protein sequence ID" value="MBC8199720.1"/>
    <property type="molecule type" value="Genomic_DNA"/>
</dbReference>
<gene>
    <name evidence="2" type="ORF">H8E80_06715</name>
</gene>
<evidence type="ECO:0000313" key="2">
    <source>
        <dbReference type="EMBL" id="MBC8199720.1"/>
    </source>
</evidence>
<protein>
    <submittedName>
        <fullName evidence="2">Uncharacterized protein</fullName>
    </submittedName>
</protein>
<dbReference type="Proteomes" id="UP000603545">
    <property type="component" value="Unassembled WGS sequence"/>
</dbReference>
<reference evidence="2 3" key="1">
    <citation type="submission" date="2020-08" db="EMBL/GenBank/DDBJ databases">
        <title>Bridging the membrane lipid divide: bacteria of the FCB group superphylum have the potential to synthesize archaeal ether lipids.</title>
        <authorList>
            <person name="Villanueva L."/>
            <person name="Von Meijenfeldt F.A.B."/>
            <person name="Westbye A.B."/>
            <person name="Yadav S."/>
            <person name="Hopmans E.C."/>
            <person name="Dutilh B.E."/>
            <person name="Sinninghe Damste J.S."/>
        </authorList>
    </citation>
    <scope>NUCLEOTIDE SEQUENCE [LARGE SCALE GENOMIC DNA]</scope>
    <source>
        <strain evidence="2">NIOZ-UU82</strain>
    </source>
</reference>
<feature type="transmembrane region" description="Helical" evidence="1">
    <location>
        <begin position="39"/>
        <end position="63"/>
    </location>
</feature>
<keyword evidence="1" id="KW-0472">Membrane</keyword>